<dbReference type="Proteomes" id="UP001238603">
    <property type="component" value="Unassembled WGS sequence"/>
</dbReference>
<gene>
    <name evidence="1" type="ORF">QRD43_11295</name>
</gene>
<keyword evidence="2" id="KW-1185">Reference proteome</keyword>
<dbReference type="SUPFAM" id="SSF51182">
    <property type="entry name" value="RmlC-like cupins"/>
    <property type="match status" value="1"/>
</dbReference>
<accession>A0ABT7LJM9</accession>
<reference evidence="1 2" key="1">
    <citation type="submission" date="2023-06" db="EMBL/GenBank/DDBJ databases">
        <title>Pelomonas sp. APW6 16S ribosomal RNA gene genome sequencing and assembly.</title>
        <authorList>
            <person name="Woo H."/>
        </authorList>
    </citation>
    <scope>NUCLEOTIDE SEQUENCE [LARGE SCALE GENOMIC DNA]</scope>
    <source>
        <strain evidence="1 2">APW6</strain>
    </source>
</reference>
<dbReference type="RefSeq" id="WP_285982587.1">
    <property type="nucleotide sequence ID" value="NZ_JASVDS010000003.1"/>
</dbReference>
<sequence>MFSRITAAESASIQQAADHGADWRLAQGEALKLPIGPGPRELKVLEGRVWLTRDGRMNRPALDVWLEAGDSLAVPSGAELVLEAWPQARFQLLVPPLACPELKRRPVSAGSRSHGLVIA</sequence>
<proteinExistence type="predicted"/>
<dbReference type="InterPro" id="IPR021317">
    <property type="entry name" value="DUF2917"/>
</dbReference>
<comment type="caution">
    <text evidence="1">The sequence shown here is derived from an EMBL/GenBank/DDBJ whole genome shotgun (WGS) entry which is preliminary data.</text>
</comment>
<evidence type="ECO:0000313" key="2">
    <source>
        <dbReference type="Proteomes" id="UP001238603"/>
    </source>
</evidence>
<evidence type="ECO:0000313" key="1">
    <source>
        <dbReference type="EMBL" id="MDL5032487.1"/>
    </source>
</evidence>
<protein>
    <submittedName>
        <fullName evidence="1">DUF2917 domain-containing protein</fullName>
    </submittedName>
</protein>
<dbReference type="Pfam" id="PF11142">
    <property type="entry name" value="DUF2917"/>
    <property type="match status" value="1"/>
</dbReference>
<organism evidence="1 2">
    <name type="scientific">Roseateles subflavus</name>
    <dbReference type="NCBI Taxonomy" id="3053353"/>
    <lineage>
        <taxon>Bacteria</taxon>
        <taxon>Pseudomonadati</taxon>
        <taxon>Pseudomonadota</taxon>
        <taxon>Betaproteobacteria</taxon>
        <taxon>Burkholderiales</taxon>
        <taxon>Sphaerotilaceae</taxon>
        <taxon>Roseateles</taxon>
    </lineage>
</organism>
<dbReference type="InterPro" id="IPR011051">
    <property type="entry name" value="RmlC_Cupin_sf"/>
</dbReference>
<dbReference type="EMBL" id="JASVDS010000003">
    <property type="protein sequence ID" value="MDL5032487.1"/>
    <property type="molecule type" value="Genomic_DNA"/>
</dbReference>
<name>A0ABT7LJM9_9BURK</name>